<dbReference type="Gene3D" id="3.30.160.60">
    <property type="entry name" value="Classic Zinc Finger"/>
    <property type="match status" value="1"/>
</dbReference>
<dbReference type="InterPro" id="IPR001841">
    <property type="entry name" value="Znf_RING"/>
</dbReference>
<keyword evidence="5" id="KW-0391">Immunity</keyword>
<dbReference type="Pfam" id="PF25600">
    <property type="entry name" value="TRIM_CC"/>
    <property type="match status" value="1"/>
</dbReference>
<dbReference type="CDD" id="cd19802">
    <property type="entry name" value="Bbox1_TRIM8-like"/>
    <property type="match status" value="1"/>
</dbReference>
<dbReference type="InterPro" id="IPR001870">
    <property type="entry name" value="B30.2/SPRY"/>
</dbReference>
<evidence type="ECO:0000259" key="8">
    <source>
        <dbReference type="PROSITE" id="PS50119"/>
    </source>
</evidence>
<dbReference type="InterPro" id="IPR013083">
    <property type="entry name" value="Znf_RING/FYVE/PHD"/>
</dbReference>
<dbReference type="PROSITE" id="PS50089">
    <property type="entry name" value="ZF_RING_2"/>
    <property type="match status" value="1"/>
</dbReference>
<evidence type="ECO:0000313" key="10">
    <source>
        <dbReference type="Ensembl" id="ENSLCAP00010058436.1"/>
    </source>
</evidence>
<dbReference type="OrthoDB" id="6270329at2759"/>
<evidence type="ECO:0000256" key="2">
    <source>
        <dbReference type="ARBA" id="ARBA00022723"/>
    </source>
</evidence>
<dbReference type="InterPro" id="IPR013320">
    <property type="entry name" value="ConA-like_dom_sf"/>
</dbReference>
<dbReference type="GO" id="GO:0045087">
    <property type="term" value="P:innate immune response"/>
    <property type="evidence" value="ECO:0007669"/>
    <property type="project" value="UniProtKB-KW"/>
</dbReference>
<name>A0A4W6G6R0_LATCA</name>
<dbReference type="GeneTree" id="ENSGT01040000240385"/>
<evidence type="ECO:0000256" key="4">
    <source>
        <dbReference type="ARBA" id="ARBA00022833"/>
    </source>
</evidence>
<keyword evidence="4" id="KW-0862">Zinc</keyword>
<dbReference type="GO" id="GO:0005737">
    <property type="term" value="C:cytoplasm"/>
    <property type="evidence" value="ECO:0007669"/>
    <property type="project" value="UniProtKB-ARBA"/>
</dbReference>
<keyword evidence="1" id="KW-0399">Innate immunity</keyword>
<dbReference type="PROSITE" id="PS00518">
    <property type="entry name" value="ZF_RING_1"/>
    <property type="match status" value="1"/>
</dbReference>
<dbReference type="PANTHER" id="PTHR25465:SF32">
    <property type="entry name" value="BLOODTHIRSTY-RELATED GENE FAMILY, MEMBER 16 ISOFORM X1-RELATED"/>
    <property type="match status" value="1"/>
</dbReference>
<keyword evidence="3 6" id="KW-0863">Zinc-finger</keyword>
<evidence type="ECO:0000256" key="5">
    <source>
        <dbReference type="ARBA" id="ARBA00022859"/>
    </source>
</evidence>
<dbReference type="KEGG" id="lcf:108884412"/>
<dbReference type="PANTHER" id="PTHR25465">
    <property type="entry name" value="B-BOX DOMAIN CONTAINING"/>
    <property type="match status" value="1"/>
</dbReference>
<dbReference type="InterPro" id="IPR058030">
    <property type="entry name" value="TRIM8/14/16/25/29/45/65_CC"/>
</dbReference>
<dbReference type="PRINTS" id="PR01407">
    <property type="entry name" value="BUTYPHLNCDUF"/>
</dbReference>
<dbReference type="InterPro" id="IPR006574">
    <property type="entry name" value="PRY"/>
</dbReference>
<dbReference type="InterPro" id="IPR000315">
    <property type="entry name" value="Znf_B-box"/>
</dbReference>
<evidence type="ECO:0000256" key="3">
    <source>
        <dbReference type="ARBA" id="ARBA00022771"/>
    </source>
</evidence>
<reference evidence="10" key="3">
    <citation type="submission" date="2025-05" db="UniProtKB">
        <authorList>
            <consortium name="Ensembl"/>
        </authorList>
    </citation>
    <scope>IDENTIFICATION</scope>
</reference>
<feature type="domain" description="B box-type" evidence="8">
    <location>
        <begin position="151"/>
        <end position="191"/>
    </location>
</feature>
<dbReference type="InterPro" id="IPR051051">
    <property type="entry name" value="E3_ubiq-ligase_TRIM/RNF"/>
</dbReference>
<dbReference type="AlphaFoldDB" id="A0A4W6G6R0"/>
<dbReference type="SMART" id="SM00449">
    <property type="entry name" value="SPRY"/>
    <property type="match status" value="1"/>
</dbReference>
<evidence type="ECO:0000259" key="9">
    <source>
        <dbReference type="PROSITE" id="PS50188"/>
    </source>
</evidence>
<protein>
    <submittedName>
        <fullName evidence="12">E3 ubiquitin-protein ligase TRIM11</fullName>
    </submittedName>
</protein>
<dbReference type="Pfam" id="PF13445">
    <property type="entry name" value="zf-RING_UBOX"/>
    <property type="match status" value="1"/>
</dbReference>
<evidence type="ECO:0000259" key="7">
    <source>
        <dbReference type="PROSITE" id="PS50089"/>
    </source>
</evidence>
<dbReference type="PROSITE" id="PS50119">
    <property type="entry name" value="ZF_BBOX"/>
    <property type="match status" value="1"/>
</dbReference>
<dbReference type="Proteomes" id="UP000314980">
    <property type="component" value="Unassembled WGS sequence"/>
</dbReference>
<evidence type="ECO:0000256" key="6">
    <source>
        <dbReference type="PROSITE-ProRule" id="PRU00024"/>
    </source>
</evidence>
<dbReference type="PROSITE" id="PS50188">
    <property type="entry name" value="B302_SPRY"/>
    <property type="match status" value="1"/>
</dbReference>
<dbReference type="CDD" id="cd19769">
    <property type="entry name" value="Bbox2_TRIM16-like"/>
    <property type="match status" value="1"/>
</dbReference>
<organism evidence="10 11">
    <name type="scientific">Lates calcarifer</name>
    <name type="common">Barramundi</name>
    <name type="synonym">Holocentrus calcarifer</name>
    <dbReference type="NCBI Taxonomy" id="8187"/>
    <lineage>
        <taxon>Eukaryota</taxon>
        <taxon>Metazoa</taxon>
        <taxon>Chordata</taxon>
        <taxon>Craniata</taxon>
        <taxon>Vertebrata</taxon>
        <taxon>Euteleostomi</taxon>
        <taxon>Actinopterygii</taxon>
        <taxon>Neopterygii</taxon>
        <taxon>Teleostei</taxon>
        <taxon>Neoteleostei</taxon>
        <taxon>Acanthomorphata</taxon>
        <taxon>Carangaria</taxon>
        <taxon>Carangaria incertae sedis</taxon>
        <taxon>Centropomidae</taxon>
        <taxon>Lates</taxon>
    </lineage>
</organism>
<dbReference type="SMART" id="SM00589">
    <property type="entry name" value="PRY"/>
    <property type="match status" value="1"/>
</dbReference>
<reference evidence="11" key="1">
    <citation type="submission" date="2015-09" db="EMBL/GenBank/DDBJ databases">
        <authorList>
            <person name="Sai Rama Sridatta P."/>
        </authorList>
    </citation>
    <scope>NUCLEOTIDE SEQUENCE [LARGE SCALE GENOMIC DNA]</scope>
</reference>
<dbReference type="InterPro" id="IPR017907">
    <property type="entry name" value="Znf_RING_CS"/>
</dbReference>
<dbReference type="FunFam" id="2.60.120.920:FF:000004">
    <property type="entry name" value="Butyrophilin subfamily 1 member A1"/>
    <property type="match status" value="1"/>
</dbReference>
<evidence type="ECO:0000313" key="12">
    <source>
        <dbReference type="RefSeq" id="XP_018533789.1"/>
    </source>
</evidence>
<dbReference type="Pfam" id="PF00622">
    <property type="entry name" value="SPRY"/>
    <property type="match status" value="1"/>
</dbReference>
<dbReference type="Gene3D" id="2.60.120.920">
    <property type="match status" value="1"/>
</dbReference>
<dbReference type="Gene3D" id="4.10.830.40">
    <property type="match status" value="1"/>
</dbReference>
<dbReference type="Proteomes" id="UP000694890">
    <property type="component" value="Linkage group LG1"/>
</dbReference>
<dbReference type="Gene3D" id="3.30.40.10">
    <property type="entry name" value="Zinc/RING finger domain, C3HC4 (zinc finger)"/>
    <property type="match status" value="1"/>
</dbReference>
<feature type="domain" description="RING-type" evidence="7">
    <location>
        <begin position="15"/>
        <end position="55"/>
    </location>
</feature>
<dbReference type="SUPFAM" id="SSF49899">
    <property type="entry name" value="Concanavalin A-like lectins/glucanases"/>
    <property type="match status" value="1"/>
</dbReference>
<dbReference type="SUPFAM" id="SSF57845">
    <property type="entry name" value="B-box zinc-binding domain"/>
    <property type="match status" value="1"/>
</dbReference>
<keyword evidence="2" id="KW-0479">Metal-binding</keyword>
<dbReference type="GeneID" id="108884412"/>
<feature type="domain" description="B30.2/SPRY" evidence="9">
    <location>
        <begin position="354"/>
        <end position="548"/>
    </location>
</feature>
<evidence type="ECO:0000313" key="11">
    <source>
        <dbReference type="Proteomes" id="UP000314980"/>
    </source>
</evidence>
<dbReference type="InterPro" id="IPR043136">
    <property type="entry name" value="B30.2/SPRY_sf"/>
</dbReference>
<keyword evidence="11" id="KW-1185">Reference proteome</keyword>
<dbReference type="Pfam" id="PF00643">
    <property type="entry name" value="zf-B_box"/>
    <property type="match status" value="1"/>
</dbReference>
<dbReference type="RefSeq" id="XP_018533789.1">
    <property type="nucleotide sequence ID" value="XM_018678273.2"/>
</dbReference>
<dbReference type="SMART" id="SM00184">
    <property type="entry name" value="RING"/>
    <property type="match status" value="1"/>
</dbReference>
<dbReference type="InterPro" id="IPR003879">
    <property type="entry name" value="Butyrophylin_SPRY"/>
</dbReference>
<sequence>MATAGSVLSKEQLLCPICLDLFNQPVSTPCGHNFCRDCIQGYWQSADLSQCPMCKQKFYRRPELKVNTFISEVASQFKKSLEKDDNNEAGAVDQYSGHKGEVSCDVCVGKRVKALKSCLDCLASLCETHLEPHHVLGTFKKHHLIDPMMNMQDRLCKKHEKLLDLFCNTDQTYVCQICINEDHRAHHTVPITDESKDRRAQIERINEEVEKMIHSRLKKISEINQTVKLSRENTERETEESLQVFTKLLHFIQRGQAEVVEVIGAKQEQVESRGGGLILDLEQEIGELRQRRAELEQLSCTEDDLYLLQSFPVFSTLPAIKDWSDTYVESAVYVGTVRRAVRRVVCQLEETVKAEMRRLCEIEIQRAQQCAVDVTLDPNTAHPKLVLSENKKQVYHGDVALSLPDDPERFYPGVSILGKEGFSSGRFYYEVQVKGKTEWDIGVVLESVNRKGGCTLNPESGYWTLGMRQDRSYWALSSTPICVPLVEKPQRVGVYVDLEWGQVSFYNVDSASHIYSFTGYSFNERLFPYFNPRRNHGGINSAPLIISYVNV</sequence>
<dbReference type="InterPro" id="IPR027370">
    <property type="entry name" value="Znf-RING_euk"/>
</dbReference>
<dbReference type="InterPro" id="IPR003877">
    <property type="entry name" value="SPRY_dom"/>
</dbReference>
<dbReference type="InParanoid" id="A0A4W6G6R0"/>
<evidence type="ECO:0000256" key="1">
    <source>
        <dbReference type="ARBA" id="ARBA00022588"/>
    </source>
</evidence>
<dbReference type="SUPFAM" id="SSF57850">
    <property type="entry name" value="RING/U-box"/>
    <property type="match status" value="1"/>
</dbReference>
<reference evidence="12" key="2">
    <citation type="submission" date="2025-04" db="UniProtKB">
        <authorList>
            <consortium name="RefSeq"/>
        </authorList>
    </citation>
    <scope>IDENTIFICATION</scope>
    <source>
        <tissue evidence="12">Brain</tissue>
    </source>
</reference>
<dbReference type="CDD" id="cd13733">
    <property type="entry name" value="SPRY_PRY_C-I_1"/>
    <property type="match status" value="1"/>
</dbReference>
<dbReference type="SMART" id="SM00336">
    <property type="entry name" value="BBOX"/>
    <property type="match status" value="1"/>
</dbReference>
<accession>A0A4W6G6R0</accession>
<dbReference type="Pfam" id="PF13765">
    <property type="entry name" value="PRY"/>
    <property type="match status" value="1"/>
</dbReference>
<dbReference type="Ensembl" id="ENSLCAT00010060034.1">
    <property type="protein sequence ID" value="ENSLCAP00010058436.1"/>
    <property type="gene ID" value="ENSLCAG00010027253.1"/>
</dbReference>
<dbReference type="GO" id="GO:0008270">
    <property type="term" value="F:zinc ion binding"/>
    <property type="evidence" value="ECO:0007669"/>
    <property type="project" value="UniProtKB-KW"/>
</dbReference>
<gene>
    <name evidence="10 12" type="primary">LOC108884412</name>
</gene>
<proteinExistence type="predicted"/>